<dbReference type="AlphaFoldDB" id="A0A1T4T8M1"/>
<dbReference type="Proteomes" id="UP000190367">
    <property type="component" value="Unassembled WGS sequence"/>
</dbReference>
<evidence type="ECO:0000313" key="2">
    <source>
        <dbReference type="Proteomes" id="UP000190367"/>
    </source>
</evidence>
<name>A0A1T4T8M1_9BACT</name>
<accession>A0A1T4T8M1</accession>
<reference evidence="2" key="1">
    <citation type="submission" date="2017-02" db="EMBL/GenBank/DDBJ databases">
        <authorList>
            <person name="Varghese N."/>
            <person name="Submissions S."/>
        </authorList>
    </citation>
    <scope>NUCLEOTIDE SEQUENCE [LARGE SCALE GENOMIC DNA]</scope>
    <source>
        <strain evidence="2">DSM 22224</strain>
    </source>
</reference>
<proteinExistence type="predicted"/>
<organism evidence="1 2">
    <name type="scientific">Chitinophaga eiseniae</name>
    <dbReference type="NCBI Taxonomy" id="634771"/>
    <lineage>
        <taxon>Bacteria</taxon>
        <taxon>Pseudomonadati</taxon>
        <taxon>Bacteroidota</taxon>
        <taxon>Chitinophagia</taxon>
        <taxon>Chitinophagales</taxon>
        <taxon>Chitinophagaceae</taxon>
        <taxon>Chitinophaga</taxon>
    </lineage>
</organism>
<dbReference type="STRING" id="634771.SAMN04488128_104141"/>
<keyword evidence="2" id="KW-1185">Reference proteome</keyword>
<dbReference type="RefSeq" id="WP_078671506.1">
    <property type="nucleotide sequence ID" value="NZ_FUWZ01000004.1"/>
</dbReference>
<dbReference type="EMBL" id="FUWZ01000004">
    <property type="protein sequence ID" value="SKA36601.1"/>
    <property type="molecule type" value="Genomic_DNA"/>
</dbReference>
<dbReference type="OrthoDB" id="665758at2"/>
<sequence length="184" mass="20497">MENISVAYQHVCEIALSHQYVTAAQPSLPVMEWMQWYPDDDTLRQLDDKKLVVRPFNGGLRLATAVKADKDPVCDLSYTNIRIGFTFIPVVAAHTKLDAHFLVGTKEGRYVFGNAVAKANGSTYPDISKQTVTVAAPTDNERLFGYIEINIIRGPGNYDLLDPGGKLKYQKGTPNSKFTLLFEQ</sequence>
<evidence type="ECO:0000313" key="1">
    <source>
        <dbReference type="EMBL" id="SKA36601.1"/>
    </source>
</evidence>
<gene>
    <name evidence="1" type="ORF">SAMN04488128_104141</name>
</gene>
<protein>
    <submittedName>
        <fullName evidence="1">Uncharacterized protein</fullName>
    </submittedName>
</protein>